<gene>
    <name evidence="2" type="primary">Contig10238.g10926</name>
    <name evidence="2" type="ORF">STYLEM_6943</name>
</gene>
<evidence type="ECO:0000313" key="3">
    <source>
        <dbReference type="Proteomes" id="UP000039865"/>
    </source>
</evidence>
<dbReference type="EMBL" id="CCKQ01006651">
    <property type="protein sequence ID" value="CDW77974.1"/>
    <property type="molecule type" value="Genomic_DNA"/>
</dbReference>
<reference evidence="2 3" key="1">
    <citation type="submission" date="2014-06" db="EMBL/GenBank/DDBJ databases">
        <authorList>
            <person name="Swart Estienne"/>
        </authorList>
    </citation>
    <scope>NUCLEOTIDE SEQUENCE [LARGE SCALE GENOMIC DNA]</scope>
    <source>
        <strain evidence="2 3">130c</strain>
    </source>
</reference>
<organism evidence="2 3">
    <name type="scientific">Stylonychia lemnae</name>
    <name type="common">Ciliate</name>
    <dbReference type="NCBI Taxonomy" id="5949"/>
    <lineage>
        <taxon>Eukaryota</taxon>
        <taxon>Sar</taxon>
        <taxon>Alveolata</taxon>
        <taxon>Ciliophora</taxon>
        <taxon>Intramacronucleata</taxon>
        <taxon>Spirotrichea</taxon>
        <taxon>Stichotrichia</taxon>
        <taxon>Sporadotrichida</taxon>
        <taxon>Oxytrichidae</taxon>
        <taxon>Stylonychinae</taxon>
        <taxon>Stylonychia</taxon>
    </lineage>
</organism>
<evidence type="ECO:0000259" key="1">
    <source>
        <dbReference type="Pfam" id="PF14240"/>
    </source>
</evidence>
<proteinExistence type="predicted"/>
<feature type="domain" description="YHYH" evidence="1">
    <location>
        <begin position="137"/>
        <end position="254"/>
    </location>
</feature>
<keyword evidence="3" id="KW-1185">Reference proteome</keyword>
<protein>
    <recommendedName>
        <fullName evidence="1">YHYH domain-containing protein</fullName>
    </recommendedName>
</protein>
<dbReference type="InterPro" id="IPR025924">
    <property type="entry name" value="YHYH_dom"/>
</dbReference>
<name>A0A078A6V7_STYLE</name>
<dbReference type="OrthoDB" id="197925at2759"/>
<accession>A0A078A6V7</accession>
<sequence length="337" mass="37155">MTSCPDGSSPPCVWKRKMATVCNTDTTTSSGRLLESSSGAKIRMQTNGLPNHCPEPGASVPKENIIDFEVSFKNKPRNSQKMNRNLASQDEPVNTSLYDGDDQNSVNNALCDGSWTQAGFLKQIDPEYNEYSGNFESIVGIALNGVPIHTGNSEYGSDVFYPKQFGKKVYSGKKISVDKCLGGSEYSGYYHYYAWSPCILPSGPSRNSDSDSCNLIPACKDDALAYSLSFMKNQEKTIMVIGVARDGHSILGPYRKDGMLWQPCDVDLCNGLEIAGIYYYVTTMFHPYTVGCWGPGPKKTVSQECSNNVKVCSYGRILSYALKTFTILSAIYFTIFY</sequence>
<dbReference type="AlphaFoldDB" id="A0A078A6V7"/>
<dbReference type="Proteomes" id="UP000039865">
    <property type="component" value="Unassembled WGS sequence"/>
</dbReference>
<evidence type="ECO:0000313" key="2">
    <source>
        <dbReference type="EMBL" id="CDW77974.1"/>
    </source>
</evidence>
<dbReference type="Pfam" id="PF14240">
    <property type="entry name" value="YHYH"/>
    <property type="match status" value="1"/>
</dbReference>
<dbReference type="InParanoid" id="A0A078A6V7"/>